<evidence type="ECO:0000256" key="5">
    <source>
        <dbReference type="ARBA" id="ARBA00022490"/>
    </source>
</evidence>
<dbReference type="PROSITE" id="PS50174">
    <property type="entry name" value="G_PATCH"/>
    <property type="match status" value="1"/>
</dbReference>
<dbReference type="EMBL" id="SKBQ01000011">
    <property type="protein sequence ID" value="TPX18116.1"/>
    <property type="molecule type" value="Genomic_DNA"/>
</dbReference>
<dbReference type="InParanoid" id="A0A507BFJ1"/>
<evidence type="ECO:0000256" key="8">
    <source>
        <dbReference type="ARBA" id="ARBA00023242"/>
    </source>
</evidence>
<keyword evidence="7" id="KW-0508">mRNA splicing</keyword>
<dbReference type="SMART" id="SM00393">
    <property type="entry name" value="R3H"/>
    <property type="match status" value="1"/>
</dbReference>
<feature type="region of interest" description="Disordered" evidence="9">
    <location>
        <begin position="256"/>
        <end position="306"/>
    </location>
</feature>
<dbReference type="AlphaFoldDB" id="A0A507BFJ1"/>
<dbReference type="SUPFAM" id="SSF82708">
    <property type="entry name" value="R3H domain"/>
    <property type="match status" value="1"/>
</dbReference>
<evidence type="ECO:0000256" key="6">
    <source>
        <dbReference type="ARBA" id="ARBA00022664"/>
    </source>
</evidence>
<evidence type="ECO:0000256" key="1">
    <source>
        <dbReference type="ARBA" id="ARBA00004123"/>
    </source>
</evidence>
<proteinExistence type="inferred from homology"/>
<evidence type="ECO:0000256" key="2">
    <source>
        <dbReference type="ARBA" id="ARBA00004496"/>
    </source>
</evidence>
<feature type="region of interest" description="Disordered" evidence="9">
    <location>
        <begin position="1"/>
        <end position="61"/>
    </location>
</feature>
<dbReference type="RefSeq" id="XP_030999827.1">
    <property type="nucleotide sequence ID" value="XM_031136835.1"/>
</dbReference>
<dbReference type="InterPro" id="IPR034082">
    <property type="entry name" value="R3H_G-patch"/>
</dbReference>
<dbReference type="GeneID" id="41970072"/>
<dbReference type="OrthoDB" id="21470at2759"/>
<comment type="similarity">
    <text evidence="3">Belongs to the SQS1 family.</text>
</comment>
<feature type="compositionally biased region" description="Gly residues" evidence="9">
    <location>
        <begin position="135"/>
        <end position="144"/>
    </location>
</feature>
<name>A0A507BFJ1_9PEZI</name>
<evidence type="ECO:0000256" key="4">
    <source>
        <dbReference type="ARBA" id="ARBA00018964"/>
    </source>
</evidence>
<dbReference type="InterPro" id="IPR000467">
    <property type="entry name" value="G_patch_dom"/>
</dbReference>
<keyword evidence="5" id="KW-0963">Cytoplasm</keyword>
<dbReference type="Pfam" id="PF01585">
    <property type="entry name" value="G-patch"/>
    <property type="match status" value="1"/>
</dbReference>
<dbReference type="Gene3D" id="3.30.1370.50">
    <property type="entry name" value="R3H-like domain"/>
    <property type="match status" value="1"/>
</dbReference>
<reference evidence="12 13" key="1">
    <citation type="submission" date="2019-06" db="EMBL/GenBank/DDBJ databases">
        <title>Draft genome sequence of the filamentous fungus Phialemoniopsis curvata isolated from diesel fuel.</title>
        <authorList>
            <person name="Varaljay V.A."/>
            <person name="Lyon W.J."/>
            <person name="Crouch A.L."/>
            <person name="Drake C.E."/>
            <person name="Hollomon J.M."/>
            <person name="Nadeau L.J."/>
            <person name="Nunn H.S."/>
            <person name="Stevenson B.S."/>
            <person name="Bojanowski C.L."/>
            <person name="Crookes-Goodson W.J."/>
        </authorList>
    </citation>
    <scope>NUCLEOTIDE SEQUENCE [LARGE SCALE GENOMIC DNA]</scope>
    <source>
        <strain evidence="12 13">D216</strain>
    </source>
</reference>
<accession>A0A507BFJ1</accession>
<dbReference type="GO" id="GO:0005737">
    <property type="term" value="C:cytoplasm"/>
    <property type="evidence" value="ECO:0007669"/>
    <property type="project" value="UniProtKB-SubCell"/>
</dbReference>
<dbReference type="InterPro" id="IPR001374">
    <property type="entry name" value="R3H_dom"/>
</dbReference>
<dbReference type="InterPro" id="IPR036867">
    <property type="entry name" value="R3H_dom_sf"/>
</dbReference>
<dbReference type="InterPro" id="IPR051189">
    <property type="entry name" value="Splicing_assoc_domain"/>
</dbReference>
<evidence type="ECO:0000313" key="12">
    <source>
        <dbReference type="EMBL" id="TPX18116.1"/>
    </source>
</evidence>
<evidence type="ECO:0000256" key="9">
    <source>
        <dbReference type="SAM" id="MobiDB-lite"/>
    </source>
</evidence>
<keyword evidence="6" id="KW-0507">mRNA processing</keyword>
<feature type="region of interest" description="Disordered" evidence="9">
    <location>
        <begin position="133"/>
        <end position="169"/>
    </location>
</feature>
<feature type="region of interest" description="Disordered" evidence="9">
    <location>
        <begin position="67"/>
        <end position="86"/>
    </location>
</feature>
<evidence type="ECO:0000256" key="7">
    <source>
        <dbReference type="ARBA" id="ARBA00023187"/>
    </source>
</evidence>
<comment type="caution">
    <text evidence="12">The sequence shown here is derived from an EMBL/GenBank/DDBJ whole genome shotgun (WGS) entry which is preliminary data.</text>
</comment>
<sequence>MAKNKKGARGAKAARLRAAAASTRPARHLETPQALSRSFADAHSSNGLSTPVQGLLGPSSRVTNAISTAHGFTLQDEARNTTHGTSDWDRAAKLRDRPVAFVSAGLIEPLPELHAEEDTAGQGKAGAVEAVARTGGNGDVGTGGILDSPGHHPPAKNGPDNAPADNESAASLRELDPLDASSIAPFFFDTAGDPALGTTSGRPVTVPEYDRGSPGAESDSSEDVVLFRGRESKGWQGAPPLGMTAIRREIAAVESSLDPPTIQRPVHQPRAALDDSPAQAWTAYERPADDGTQSSVRSNTDDEQDGEDAILADYIRNMDEDGIAGLLQQYQIVSRALEGSYNAVVLDNSSESASGSFQDEEDGDLRDDMGPSSRHSPASDDKALGDGMDDDREADRMDADIDDAQLAALFAKQEELGLDGDELLVFDESYATSTKPRARGKKASVRGYLDAPGKVQDRSASALADAFDNFDLSNWSASSLNKKPKGARGRPSFDVSDSELEEALHTAWQKDRLRKKEKKAQREELRAQGLLGKHANPDDPRVKYRGGLSLEALSMELRAFLLGSDEILRLPPMDASARKIVHEIANRFKIKSKSTGSGDQRRPVLHRTKYTAKFGETSFEAAFARIRRRHFPRPDERGRAPKRPAGAGGRINHAAVTYREGEVVGGSAPEIAESNRGRAMLEKMGWMSGMALGAMDNKGIKQPITHVVKRTKAGLG</sequence>
<feature type="domain" description="R3H" evidence="11">
    <location>
        <begin position="547"/>
        <end position="609"/>
    </location>
</feature>
<dbReference type="PANTHER" id="PTHR14195">
    <property type="entry name" value="G PATCH DOMAIN CONTAINING PROTEIN 2"/>
    <property type="match status" value="1"/>
</dbReference>
<evidence type="ECO:0000256" key="3">
    <source>
        <dbReference type="ARBA" id="ARBA00010306"/>
    </source>
</evidence>
<feature type="region of interest" description="Disordered" evidence="9">
    <location>
        <begin position="631"/>
        <end position="652"/>
    </location>
</feature>
<gene>
    <name evidence="12" type="ORF">E0L32_002625</name>
</gene>
<dbReference type="GO" id="GO:0006397">
    <property type="term" value="P:mRNA processing"/>
    <property type="evidence" value="ECO:0007669"/>
    <property type="project" value="UniProtKB-KW"/>
</dbReference>
<feature type="compositionally biased region" description="Polar residues" evidence="9">
    <location>
        <begin position="43"/>
        <end position="52"/>
    </location>
</feature>
<feature type="compositionally biased region" description="Basic and acidic residues" evidence="9">
    <location>
        <begin position="76"/>
        <end position="86"/>
    </location>
</feature>
<feature type="domain" description="G-patch" evidence="10">
    <location>
        <begin position="673"/>
        <end position="716"/>
    </location>
</feature>
<dbReference type="GO" id="GO:0003676">
    <property type="term" value="F:nucleic acid binding"/>
    <property type="evidence" value="ECO:0007669"/>
    <property type="project" value="UniProtKB-UniRule"/>
</dbReference>
<evidence type="ECO:0000313" key="13">
    <source>
        <dbReference type="Proteomes" id="UP000319257"/>
    </source>
</evidence>
<dbReference type="CDD" id="cd02646">
    <property type="entry name" value="R3H_G-patch"/>
    <property type="match status" value="1"/>
</dbReference>
<keyword evidence="8" id="KW-0539">Nucleus</keyword>
<dbReference type="PROSITE" id="PS51061">
    <property type="entry name" value="R3H"/>
    <property type="match status" value="1"/>
</dbReference>
<dbReference type="Pfam" id="PF01424">
    <property type="entry name" value="R3H"/>
    <property type="match status" value="1"/>
</dbReference>
<feature type="compositionally biased region" description="Basic residues" evidence="9">
    <location>
        <begin position="1"/>
        <end position="15"/>
    </location>
</feature>
<comment type="subcellular location">
    <subcellularLocation>
        <location evidence="2">Cytoplasm</location>
    </subcellularLocation>
    <subcellularLocation>
        <location evidence="1">Nucleus</location>
    </subcellularLocation>
</comment>
<protein>
    <recommendedName>
        <fullName evidence="4">Protein SQS1</fullName>
    </recommendedName>
</protein>
<organism evidence="12 13">
    <name type="scientific">Thyridium curvatum</name>
    <dbReference type="NCBI Taxonomy" id="1093900"/>
    <lineage>
        <taxon>Eukaryota</taxon>
        <taxon>Fungi</taxon>
        <taxon>Dikarya</taxon>
        <taxon>Ascomycota</taxon>
        <taxon>Pezizomycotina</taxon>
        <taxon>Sordariomycetes</taxon>
        <taxon>Sordariomycetidae</taxon>
        <taxon>Thyridiales</taxon>
        <taxon>Thyridiaceae</taxon>
        <taxon>Thyridium</taxon>
    </lineage>
</organism>
<feature type="region of interest" description="Disordered" evidence="9">
    <location>
        <begin position="191"/>
        <end position="223"/>
    </location>
</feature>
<evidence type="ECO:0000259" key="11">
    <source>
        <dbReference type="PROSITE" id="PS51061"/>
    </source>
</evidence>
<dbReference type="GO" id="GO:0008380">
    <property type="term" value="P:RNA splicing"/>
    <property type="evidence" value="ECO:0007669"/>
    <property type="project" value="UniProtKB-KW"/>
</dbReference>
<dbReference type="SMART" id="SM00443">
    <property type="entry name" value="G_patch"/>
    <property type="match status" value="1"/>
</dbReference>
<evidence type="ECO:0000259" key="10">
    <source>
        <dbReference type="PROSITE" id="PS50174"/>
    </source>
</evidence>
<feature type="region of interest" description="Disordered" evidence="9">
    <location>
        <begin position="349"/>
        <end position="394"/>
    </location>
</feature>
<dbReference type="Proteomes" id="UP000319257">
    <property type="component" value="Unassembled WGS sequence"/>
</dbReference>
<dbReference type="GO" id="GO:0005634">
    <property type="term" value="C:nucleus"/>
    <property type="evidence" value="ECO:0007669"/>
    <property type="project" value="UniProtKB-SubCell"/>
</dbReference>
<keyword evidence="13" id="KW-1185">Reference proteome</keyword>
<dbReference type="STRING" id="1093900.A0A507BFJ1"/>